<dbReference type="InterPro" id="IPR043502">
    <property type="entry name" value="DNA/RNA_pol_sf"/>
</dbReference>
<dbReference type="OrthoDB" id="2194452at2759"/>
<protein>
    <submittedName>
        <fullName evidence="3">POL4</fullName>
    </submittedName>
</protein>
<dbReference type="Pfam" id="PF17919">
    <property type="entry name" value="RT_RNaseH_2"/>
    <property type="match status" value="1"/>
</dbReference>
<dbReference type="Gene3D" id="3.30.70.270">
    <property type="match status" value="1"/>
</dbReference>
<evidence type="ECO:0000313" key="3">
    <source>
        <dbReference type="EMBL" id="ORD95714.1"/>
    </source>
</evidence>
<reference evidence="3 4" key="1">
    <citation type="journal article" date="2017" name="Environ. Microbiol.">
        <title>Decay of the glycolytic pathway and adaptation to intranuclear parasitism within Enterocytozoonidae microsporidia.</title>
        <authorList>
            <person name="Wiredu Boakye D."/>
            <person name="Jaroenlak P."/>
            <person name="Prachumwat A."/>
            <person name="Williams T.A."/>
            <person name="Bateman K.S."/>
            <person name="Itsathitphaisarn O."/>
            <person name="Sritunyalucksana K."/>
            <person name="Paszkiewicz K.H."/>
            <person name="Moore K.A."/>
            <person name="Stentiford G.D."/>
            <person name="Williams B.A."/>
        </authorList>
    </citation>
    <scope>NUCLEOTIDE SEQUENCE [LARGE SCALE GENOMIC DNA]</scope>
    <source>
        <strain evidence="3 4">GB1</strain>
    </source>
</reference>
<dbReference type="PANTHER" id="PTHR37984:SF5">
    <property type="entry name" value="PROTEIN NYNRIN-LIKE"/>
    <property type="match status" value="1"/>
</dbReference>
<dbReference type="InterPro" id="IPR050951">
    <property type="entry name" value="Retrovirus_Pol_polyprotein"/>
</dbReference>
<evidence type="ECO:0000313" key="4">
    <source>
        <dbReference type="Proteomes" id="UP000192356"/>
    </source>
</evidence>
<dbReference type="PANTHER" id="PTHR37984">
    <property type="entry name" value="PROTEIN CBG26694"/>
    <property type="match status" value="1"/>
</dbReference>
<accession>A0A1X0Q7J9</accession>
<dbReference type="InterPro" id="IPR043128">
    <property type="entry name" value="Rev_trsase/Diguanyl_cyclase"/>
</dbReference>
<dbReference type="EMBL" id="LVKB01000204">
    <property type="protein sequence ID" value="ORD95714.1"/>
    <property type="molecule type" value="Genomic_DNA"/>
</dbReference>
<dbReference type="GO" id="GO:0003824">
    <property type="term" value="F:catalytic activity"/>
    <property type="evidence" value="ECO:0007669"/>
    <property type="project" value="UniProtKB-KW"/>
</dbReference>
<name>A0A1X0Q7J9_9MICR</name>
<dbReference type="SUPFAM" id="SSF56672">
    <property type="entry name" value="DNA/RNA polymerases"/>
    <property type="match status" value="1"/>
</dbReference>
<evidence type="ECO:0000256" key="1">
    <source>
        <dbReference type="ARBA" id="ARBA00023268"/>
    </source>
</evidence>
<gene>
    <name evidence="3" type="primary">POL4</name>
    <name evidence="3" type="ORF">HERIO_2272</name>
</gene>
<evidence type="ECO:0000259" key="2">
    <source>
        <dbReference type="Pfam" id="PF17919"/>
    </source>
</evidence>
<organism evidence="3 4">
    <name type="scientific">Hepatospora eriocheir</name>
    <dbReference type="NCBI Taxonomy" id="1081669"/>
    <lineage>
        <taxon>Eukaryota</taxon>
        <taxon>Fungi</taxon>
        <taxon>Fungi incertae sedis</taxon>
        <taxon>Microsporidia</taxon>
        <taxon>Hepatosporidae</taxon>
        <taxon>Hepatospora</taxon>
    </lineage>
</organism>
<feature type="domain" description="Reverse transcriptase/retrotransposon-derived protein RNase H-like" evidence="2">
    <location>
        <begin position="55"/>
        <end position="121"/>
    </location>
</feature>
<dbReference type="VEuPathDB" id="MicrosporidiaDB:A0H76_1313"/>
<dbReference type="Proteomes" id="UP000192356">
    <property type="component" value="Unassembled WGS sequence"/>
</dbReference>
<keyword evidence="4" id="KW-1185">Reference proteome</keyword>
<comment type="caution">
    <text evidence="3">The sequence shown here is derived from an EMBL/GenBank/DDBJ whole genome shotgun (WGS) entry which is preliminary data.</text>
</comment>
<dbReference type="InterPro" id="IPR041577">
    <property type="entry name" value="RT_RNaseH_2"/>
</dbReference>
<dbReference type="VEuPathDB" id="MicrosporidiaDB:HERIO_2272"/>
<proteinExistence type="predicted"/>
<dbReference type="AlphaFoldDB" id="A0A1X0Q7J9"/>
<keyword evidence="1" id="KW-0511">Multifunctional enzyme</keyword>
<sequence length="123" mass="14373">MLKLFKDINFKTPKIKKELQRLVGFINKFKDFIPNLSSRITCLTRMTRKNYIFKWSDKCQKSVEKIFYGLKKESKLFNPDHTKIFGIFTDASDTGIGAVLVQNSKLIGVFSRKLSFTQMIYCD</sequence>